<dbReference type="Proteomes" id="UP001291687">
    <property type="component" value="Unassembled WGS sequence"/>
</dbReference>
<evidence type="ECO:0000313" key="2">
    <source>
        <dbReference type="Proteomes" id="UP001291687"/>
    </source>
</evidence>
<keyword evidence="2" id="KW-1185">Reference proteome</keyword>
<proteinExistence type="predicted"/>
<organism evidence="1 2">
    <name type="scientific">Candidatus Megaera venefica</name>
    <dbReference type="NCBI Taxonomy" id="2055910"/>
    <lineage>
        <taxon>Bacteria</taxon>
        <taxon>Pseudomonadati</taxon>
        <taxon>Pseudomonadota</taxon>
        <taxon>Alphaproteobacteria</taxon>
        <taxon>Rickettsiales</taxon>
        <taxon>Rickettsiaceae</taxon>
        <taxon>Candidatus Megaera</taxon>
    </lineage>
</organism>
<sequence>MKYIVGTNQKTKLYTARFLFSRGYLIYNTHNVVNGIASHNTKPTASGIYGHKALFVEVLWNISSLYSTLLALDTRYGDKTKVASSRKIPPEIKSIASCAMNTGIDGSVKNIKFQKLSLFNLALIKLRIKAPNFIDILHSYDTNHLVKKLCFFGSPVRFKGNLVMCLDNLLHQCNKTKKVTI</sequence>
<gene>
    <name evidence="1" type="ORF">Megvenef_00321</name>
</gene>
<comment type="caution">
    <text evidence="1">The sequence shown here is derived from an EMBL/GenBank/DDBJ whole genome shotgun (WGS) entry which is preliminary data.</text>
</comment>
<evidence type="ECO:0000313" key="1">
    <source>
        <dbReference type="EMBL" id="MEA0970362.1"/>
    </source>
</evidence>
<dbReference type="EMBL" id="JARJFB010000013">
    <property type="protein sequence ID" value="MEA0970362.1"/>
    <property type="molecule type" value="Genomic_DNA"/>
</dbReference>
<protein>
    <submittedName>
        <fullName evidence="1">Uncharacterized protein</fullName>
    </submittedName>
</protein>
<name>A0ABU5NB25_9RICK</name>
<accession>A0ABU5NB25</accession>
<reference evidence="1 2" key="1">
    <citation type="submission" date="2023-03" db="EMBL/GenBank/DDBJ databases">
        <title>Host association and intracellularity evolved multiple times independently in the Rickettsiales.</title>
        <authorList>
            <person name="Castelli M."/>
            <person name="Nardi T."/>
            <person name="Gammuto L."/>
            <person name="Bellinzona G."/>
            <person name="Sabaneyeva E."/>
            <person name="Potekhin A."/>
            <person name="Serra V."/>
            <person name="Petroni G."/>
            <person name="Sassera D."/>
        </authorList>
    </citation>
    <scope>NUCLEOTIDE SEQUENCE [LARGE SCALE GENOMIC DNA]</scope>
    <source>
        <strain evidence="1 2">Sr 2-6</strain>
    </source>
</reference>